<protein>
    <recommendedName>
        <fullName evidence="1">Transposase IS200-like domain-containing protein</fullName>
    </recommendedName>
</protein>
<dbReference type="Proteomes" id="UP000315003">
    <property type="component" value="Chromosome"/>
</dbReference>
<organism evidence="2 3">
    <name type="scientific">Stieleria bergensis</name>
    <dbReference type="NCBI Taxonomy" id="2528025"/>
    <lineage>
        <taxon>Bacteria</taxon>
        <taxon>Pseudomonadati</taxon>
        <taxon>Planctomycetota</taxon>
        <taxon>Planctomycetia</taxon>
        <taxon>Pirellulales</taxon>
        <taxon>Pirellulaceae</taxon>
        <taxon>Stieleria</taxon>
    </lineage>
</organism>
<dbReference type="PANTHER" id="PTHR34322">
    <property type="entry name" value="TRANSPOSASE, Y1_TNP DOMAIN-CONTAINING"/>
    <property type="match status" value="1"/>
</dbReference>
<dbReference type="GO" id="GO:0003677">
    <property type="term" value="F:DNA binding"/>
    <property type="evidence" value="ECO:0007669"/>
    <property type="project" value="InterPro"/>
</dbReference>
<dbReference type="SMART" id="SM01321">
    <property type="entry name" value="Y1_Tnp"/>
    <property type="match status" value="1"/>
</dbReference>
<dbReference type="InterPro" id="IPR002686">
    <property type="entry name" value="Transposase_17"/>
</dbReference>
<feature type="domain" description="Transposase IS200-like" evidence="1">
    <location>
        <begin position="13"/>
        <end position="189"/>
    </location>
</feature>
<proteinExistence type="predicted"/>
<name>A0A517SN54_9BACT</name>
<dbReference type="Gene3D" id="3.30.70.1290">
    <property type="entry name" value="Transposase IS200-like"/>
    <property type="match status" value="1"/>
</dbReference>
<dbReference type="GO" id="GO:0006313">
    <property type="term" value="P:DNA transposition"/>
    <property type="evidence" value="ECO:0007669"/>
    <property type="project" value="InterPro"/>
</dbReference>
<evidence type="ECO:0000313" key="3">
    <source>
        <dbReference type="Proteomes" id="UP000315003"/>
    </source>
</evidence>
<sequence length="361" mass="41468">MARDPRSEVLDPHQVEAVHLYNRTIDGLFLMGQNPETGEDFSYRHGWIIDKMNQLFAHMCVELLTYGILSNHYHINVRTRPDIVAGLSDREVAERWLNTLSKKRDKDGKFKGPTEKAIERLMADAEKLEKCRTELSSCSHLMKQLNQYIAQRANREDEHRGSFWAGRYGSTRLVDDAALLSCTVYIDLNRIRAGLDQPFEQHDSTALGHRITDFLRQEYELDQVEAEAKARRHRFKLEGRRAQRCEALAEMQIDEGGDAVGSMRSDSGKRCSDKGFLPISFERYIELLKWTLGINQEGADELPAALRFSNVPSKIWLRMTNRFGELFGNIAGSLDSMADERKHVSGDGYYIRKQARLVLRT</sequence>
<dbReference type="InterPro" id="IPR036515">
    <property type="entry name" value="Transposase_17_sf"/>
</dbReference>
<dbReference type="EMBL" id="CP036272">
    <property type="protein sequence ID" value="QDT57554.1"/>
    <property type="molecule type" value="Genomic_DNA"/>
</dbReference>
<accession>A0A517SN54</accession>
<dbReference type="AlphaFoldDB" id="A0A517SN54"/>
<dbReference type="RefSeq" id="WP_145268124.1">
    <property type="nucleotide sequence ID" value="NZ_CP036272.1"/>
</dbReference>
<dbReference type="PANTHER" id="PTHR34322:SF2">
    <property type="entry name" value="TRANSPOSASE IS200-LIKE DOMAIN-CONTAINING PROTEIN"/>
    <property type="match status" value="1"/>
</dbReference>
<gene>
    <name evidence="2" type="ORF">SV7mr_00360</name>
</gene>
<dbReference type="SUPFAM" id="SSF143422">
    <property type="entry name" value="Transposase IS200-like"/>
    <property type="match status" value="1"/>
</dbReference>
<dbReference type="GO" id="GO:0004803">
    <property type="term" value="F:transposase activity"/>
    <property type="evidence" value="ECO:0007669"/>
    <property type="project" value="InterPro"/>
</dbReference>
<dbReference type="OrthoDB" id="237465at2"/>
<keyword evidence="3" id="KW-1185">Reference proteome</keyword>
<reference evidence="2 3" key="1">
    <citation type="submission" date="2019-02" db="EMBL/GenBank/DDBJ databases">
        <title>Deep-cultivation of Planctomycetes and their phenomic and genomic characterization uncovers novel biology.</title>
        <authorList>
            <person name="Wiegand S."/>
            <person name="Jogler M."/>
            <person name="Boedeker C."/>
            <person name="Pinto D."/>
            <person name="Vollmers J."/>
            <person name="Rivas-Marin E."/>
            <person name="Kohn T."/>
            <person name="Peeters S.H."/>
            <person name="Heuer A."/>
            <person name="Rast P."/>
            <person name="Oberbeckmann S."/>
            <person name="Bunk B."/>
            <person name="Jeske O."/>
            <person name="Meyerdierks A."/>
            <person name="Storesund J.E."/>
            <person name="Kallscheuer N."/>
            <person name="Luecker S."/>
            <person name="Lage O.M."/>
            <person name="Pohl T."/>
            <person name="Merkel B.J."/>
            <person name="Hornburger P."/>
            <person name="Mueller R.-W."/>
            <person name="Bruemmer F."/>
            <person name="Labrenz M."/>
            <person name="Spormann A.M."/>
            <person name="Op den Camp H."/>
            <person name="Overmann J."/>
            <person name="Amann R."/>
            <person name="Jetten M.S.M."/>
            <person name="Mascher T."/>
            <person name="Medema M.H."/>
            <person name="Devos D.P."/>
            <person name="Kaster A.-K."/>
            <person name="Ovreas L."/>
            <person name="Rohde M."/>
            <person name="Galperin M.Y."/>
            <person name="Jogler C."/>
        </authorList>
    </citation>
    <scope>NUCLEOTIDE SEQUENCE [LARGE SCALE GENOMIC DNA]</scope>
    <source>
        <strain evidence="2 3">SV_7m_r</strain>
    </source>
</reference>
<evidence type="ECO:0000259" key="1">
    <source>
        <dbReference type="SMART" id="SM01321"/>
    </source>
</evidence>
<evidence type="ECO:0000313" key="2">
    <source>
        <dbReference type="EMBL" id="QDT57554.1"/>
    </source>
</evidence>